<dbReference type="PROSITE" id="PS50110">
    <property type="entry name" value="RESPONSE_REGULATORY"/>
    <property type="match status" value="1"/>
</dbReference>
<protein>
    <recommendedName>
        <fullName evidence="2">histidine kinase</fullName>
        <ecNumber evidence="2">2.7.13.3</ecNumber>
    </recommendedName>
</protein>
<dbReference type="InterPro" id="IPR003594">
    <property type="entry name" value="HATPase_dom"/>
</dbReference>
<dbReference type="InterPro" id="IPR004358">
    <property type="entry name" value="Sig_transdc_His_kin-like_C"/>
</dbReference>
<proteinExistence type="predicted"/>
<feature type="domain" description="PAC" evidence="8">
    <location>
        <begin position="205"/>
        <end position="258"/>
    </location>
</feature>
<dbReference type="InterPro" id="IPR013655">
    <property type="entry name" value="PAS_fold_3"/>
</dbReference>
<evidence type="ECO:0000259" key="7">
    <source>
        <dbReference type="PROSITE" id="PS50110"/>
    </source>
</evidence>
<dbReference type="SMART" id="SM00091">
    <property type="entry name" value="PAS"/>
    <property type="match status" value="2"/>
</dbReference>
<dbReference type="SUPFAM" id="SSF55874">
    <property type="entry name" value="ATPase domain of HSP90 chaperone/DNA topoisomerase II/histidine kinase"/>
    <property type="match status" value="1"/>
</dbReference>
<dbReference type="Gene3D" id="1.10.287.130">
    <property type="match status" value="1"/>
</dbReference>
<feature type="domain" description="Response regulatory" evidence="7">
    <location>
        <begin position="542"/>
        <end position="658"/>
    </location>
</feature>
<feature type="modified residue" description="4-aspartylphosphate" evidence="4">
    <location>
        <position position="593"/>
    </location>
</feature>
<dbReference type="Pfam" id="PF08447">
    <property type="entry name" value="PAS_3"/>
    <property type="match status" value="2"/>
</dbReference>
<dbReference type="SMART" id="SM00086">
    <property type="entry name" value="PAC"/>
    <property type="match status" value="2"/>
</dbReference>
<keyword evidence="5" id="KW-0175">Coiled coil</keyword>
<evidence type="ECO:0000256" key="3">
    <source>
        <dbReference type="ARBA" id="ARBA00022553"/>
    </source>
</evidence>
<dbReference type="SMART" id="SM00448">
    <property type="entry name" value="REC"/>
    <property type="match status" value="1"/>
</dbReference>
<keyword evidence="3 4" id="KW-0597">Phosphoprotein</keyword>
<dbReference type="InterPro" id="IPR035965">
    <property type="entry name" value="PAS-like_dom_sf"/>
</dbReference>
<dbReference type="InterPro" id="IPR001789">
    <property type="entry name" value="Sig_transdc_resp-reg_receiver"/>
</dbReference>
<dbReference type="NCBIfam" id="TIGR00229">
    <property type="entry name" value="sensory_box"/>
    <property type="match status" value="2"/>
</dbReference>
<dbReference type="Pfam" id="PF02518">
    <property type="entry name" value="HATPase_c"/>
    <property type="match status" value="1"/>
</dbReference>
<dbReference type="InterPro" id="IPR036890">
    <property type="entry name" value="HATPase_C_sf"/>
</dbReference>
<evidence type="ECO:0000259" key="6">
    <source>
        <dbReference type="PROSITE" id="PS50109"/>
    </source>
</evidence>
<evidence type="ECO:0000313" key="10">
    <source>
        <dbReference type="Proteomes" id="UP001597283"/>
    </source>
</evidence>
<dbReference type="Gene3D" id="3.30.565.10">
    <property type="entry name" value="Histidine kinase-like ATPase, C-terminal domain"/>
    <property type="match status" value="1"/>
</dbReference>
<dbReference type="PROSITE" id="PS50113">
    <property type="entry name" value="PAC"/>
    <property type="match status" value="2"/>
</dbReference>
<dbReference type="Gene3D" id="3.30.450.20">
    <property type="entry name" value="PAS domain"/>
    <property type="match status" value="2"/>
</dbReference>
<feature type="domain" description="PAC" evidence="8">
    <location>
        <begin position="89"/>
        <end position="141"/>
    </location>
</feature>
<evidence type="ECO:0000256" key="1">
    <source>
        <dbReference type="ARBA" id="ARBA00000085"/>
    </source>
</evidence>
<dbReference type="Pfam" id="PF00512">
    <property type="entry name" value="HisKA"/>
    <property type="match status" value="1"/>
</dbReference>
<evidence type="ECO:0000256" key="4">
    <source>
        <dbReference type="PROSITE-ProRule" id="PRU00169"/>
    </source>
</evidence>
<evidence type="ECO:0000256" key="5">
    <source>
        <dbReference type="SAM" id="Coils"/>
    </source>
</evidence>
<dbReference type="PRINTS" id="PR00344">
    <property type="entry name" value="BCTRLSENSOR"/>
</dbReference>
<organism evidence="9 10">
    <name type="scientific">Sphingomonas floccifaciens</name>
    <dbReference type="NCBI Taxonomy" id="1844115"/>
    <lineage>
        <taxon>Bacteria</taxon>
        <taxon>Pseudomonadati</taxon>
        <taxon>Pseudomonadota</taxon>
        <taxon>Alphaproteobacteria</taxon>
        <taxon>Sphingomonadales</taxon>
        <taxon>Sphingomonadaceae</taxon>
        <taxon>Sphingomonas</taxon>
    </lineage>
</organism>
<dbReference type="InterPro" id="IPR011006">
    <property type="entry name" value="CheY-like_superfamily"/>
</dbReference>
<accession>A0ABW4NDK5</accession>
<evidence type="ECO:0000256" key="2">
    <source>
        <dbReference type="ARBA" id="ARBA00012438"/>
    </source>
</evidence>
<dbReference type="SUPFAM" id="SSF52172">
    <property type="entry name" value="CheY-like"/>
    <property type="match status" value="1"/>
</dbReference>
<dbReference type="Gene3D" id="2.10.70.100">
    <property type="match status" value="1"/>
</dbReference>
<dbReference type="SMART" id="SM00388">
    <property type="entry name" value="HisKA"/>
    <property type="match status" value="1"/>
</dbReference>
<comment type="caution">
    <text evidence="9">The sequence shown here is derived from an EMBL/GenBank/DDBJ whole genome shotgun (WGS) entry which is preliminary data.</text>
</comment>
<keyword evidence="10" id="KW-1185">Reference proteome</keyword>
<dbReference type="CDD" id="cd00082">
    <property type="entry name" value="HisKA"/>
    <property type="match status" value="1"/>
</dbReference>
<comment type="catalytic activity">
    <reaction evidence="1">
        <text>ATP + protein L-histidine = ADP + protein N-phospho-L-histidine.</text>
        <dbReference type="EC" id="2.7.13.3"/>
    </reaction>
</comment>
<dbReference type="Proteomes" id="UP001597283">
    <property type="component" value="Unassembled WGS sequence"/>
</dbReference>
<dbReference type="CDD" id="cd00130">
    <property type="entry name" value="PAS"/>
    <property type="match status" value="1"/>
</dbReference>
<dbReference type="SUPFAM" id="SSF55785">
    <property type="entry name" value="PYP-like sensor domain (PAS domain)"/>
    <property type="match status" value="2"/>
</dbReference>
<dbReference type="InterPro" id="IPR001610">
    <property type="entry name" value="PAC"/>
</dbReference>
<dbReference type="InterPro" id="IPR000014">
    <property type="entry name" value="PAS"/>
</dbReference>
<feature type="domain" description="Histidine kinase" evidence="6">
    <location>
        <begin position="296"/>
        <end position="519"/>
    </location>
</feature>
<dbReference type="Gene3D" id="3.40.50.2300">
    <property type="match status" value="1"/>
</dbReference>
<dbReference type="Pfam" id="PF00072">
    <property type="entry name" value="Response_reg"/>
    <property type="match status" value="1"/>
</dbReference>
<dbReference type="SUPFAM" id="SSF47384">
    <property type="entry name" value="Homodimeric domain of signal transducing histidine kinase"/>
    <property type="match status" value="1"/>
</dbReference>
<dbReference type="PANTHER" id="PTHR43065:SF42">
    <property type="entry name" value="TWO-COMPONENT SENSOR PPRA"/>
    <property type="match status" value="1"/>
</dbReference>
<evidence type="ECO:0000259" key="8">
    <source>
        <dbReference type="PROSITE" id="PS50113"/>
    </source>
</evidence>
<gene>
    <name evidence="9" type="ORF">ACFSC3_10850</name>
</gene>
<dbReference type="InterPro" id="IPR036097">
    <property type="entry name" value="HisK_dim/P_sf"/>
</dbReference>
<dbReference type="InterPro" id="IPR005467">
    <property type="entry name" value="His_kinase_dom"/>
</dbReference>
<dbReference type="PANTHER" id="PTHR43065">
    <property type="entry name" value="SENSOR HISTIDINE KINASE"/>
    <property type="match status" value="1"/>
</dbReference>
<dbReference type="EC" id="2.7.13.3" evidence="2"/>
<dbReference type="InterPro" id="IPR003661">
    <property type="entry name" value="HisK_dim/P_dom"/>
</dbReference>
<reference evidence="10" key="1">
    <citation type="journal article" date="2019" name="Int. J. Syst. Evol. Microbiol.">
        <title>The Global Catalogue of Microorganisms (GCM) 10K type strain sequencing project: providing services to taxonomists for standard genome sequencing and annotation.</title>
        <authorList>
            <consortium name="The Broad Institute Genomics Platform"/>
            <consortium name="The Broad Institute Genome Sequencing Center for Infectious Disease"/>
            <person name="Wu L."/>
            <person name="Ma J."/>
        </authorList>
    </citation>
    <scope>NUCLEOTIDE SEQUENCE [LARGE SCALE GENOMIC DNA]</scope>
    <source>
        <strain evidence="10">Q85</strain>
    </source>
</reference>
<feature type="coiled-coil region" evidence="5">
    <location>
        <begin position="246"/>
        <end position="287"/>
    </location>
</feature>
<name>A0ABW4NDK5_9SPHN</name>
<dbReference type="EMBL" id="JBHUFC010000003">
    <property type="protein sequence ID" value="MFD1788074.1"/>
    <property type="molecule type" value="Genomic_DNA"/>
</dbReference>
<sequence>MAEAPSSDESVAERLRAVLVTSGASGTWDWDIAADTLYFDEHFADLYGLTPEAGVDGVPGATFFSAIDPEDRARMKIAVAGILGGAELFSKEFRIQRPDGSVLWMHGRGQGHLDDRDRPVRFTGLLVDVTERKRTEERLRIAQSAGGVGTFEHVDGFATASVSTEFCRLLGLHPARVLPVRTINSVLLVGDKPIIPDTEQTGEPLDGEFRIIRNDDGAERWIARRGEIVRDSETSGYRFIGVIYDVTAAKQAEERLRELNETLEARVQEEIAERRQAEETLRQAQKMEAVGHLTGGIAHDFNNLLTIIIGNIDTVTRRLDSSSDPRAKRSLDNALKGAERAAALTQRLLAFSRRQALDPKRTDIARLLAGMSDLLTRSITETIAIRIHAPGDLWNVEVDPHQLENAILNLAVNARDAMADGGNLTVEAHNLVAEAGNTAAFVEAGHYVVVSVTDTGTGMTPETVAKVFDPFFTTKEVGKGTGLGLSMVYGFAKQSGGYVHIDSVPGAGTTVDLYLPRAADGEAEAAAEESVQAIELGNRDETILVVEDDDDVRTYTVEILRELGYRVIEAHDGQTALGLLTRTEQPVHLLLTDVVMPVMSGSELADRARAIRPDMEVLFTSGYTRDAIMRDGRIAPGLDLLPKPFTFASLAAKVREMLNRSVA</sequence>
<dbReference type="SMART" id="SM00387">
    <property type="entry name" value="HATPase_c"/>
    <property type="match status" value="1"/>
</dbReference>
<dbReference type="RefSeq" id="WP_380940428.1">
    <property type="nucleotide sequence ID" value="NZ_JBHUFC010000003.1"/>
</dbReference>
<dbReference type="PROSITE" id="PS50109">
    <property type="entry name" value="HIS_KIN"/>
    <property type="match status" value="1"/>
</dbReference>
<evidence type="ECO:0000313" key="9">
    <source>
        <dbReference type="EMBL" id="MFD1788074.1"/>
    </source>
</evidence>
<dbReference type="InterPro" id="IPR000700">
    <property type="entry name" value="PAS-assoc_C"/>
</dbReference>